<dbReference type="OrthoDB" id="9782250at2"/>
<dbReference type="STRING" id="573058.SAMN00017477_1655"/>
<feature type="transmembrane region" description="Helical" evidence="1">
    <location>
        <begin position="7"/>
        <end position="24"/>
    </location>
</feature>
<feature type="transmembrane region" description="Helical" evidence="1">
    <location>
        <begin position="239"/>
        <end position="260"/>
    </location>
</feature>
<dbReference type="PANTHER" id="PTHR36435">
    <property type="entry name" value="SLR1288 PROTEIN"/>
    <property type="match status" value="1"/>
</dbReference>
<name>A0A1W1VBC5_PEPAS</name>
<sequence>MTQKNKNIIYILIPLLIVATYSAVDRFSTDLFIYIASFYPKFINALNSSYSMMDTFITLVLLLVCFPIYKFLTKNKITLKPMDSKLILGCIPLSLALGGMSFIVLLIIEHFLVPFGILEKSFLDFTTMWDEVDNEAYFWVFLSIVFLGPIFEEILFRGIIYNLLEKYKFGLFPAVVSGILFGIWHGQPVQTIYTALMGIVLGYVYMRTKNLFYPILLHILNNLYSTLPPSLESDFIYTAINYISILMVIPFVYILALDLIEYKKNNKLT</sequence>
<dbReference type="Pfam" id="PF02517">
    <property type="entry name" value="Rce1-like"/>
    <property type="match status" value="1"/>
</dbReference>
<keyword evidence="1" id="KW-0472">Membrane</keyword>
<evidence type="ECO:0000259" key="2">
    <source>
        <dbReference type="Pfam" id="PF02517"/>
    </source>
</evidence>
<keyword evidence="1" id="KW-1133">Transmembrane helix</keyword>
<evidence type="ECO:0000313" key="4">
    <source>
        <dbReference type="Proteomes" id="UP000192368"/>
    </source>
</evidence>
<proteinExistence type="predicted"/>
<keyword evidence="1" id="KW-0812">Transmembrane</keyword>
<organism evidence="3 4">
    <name type="scientific">Peptoniphilus asaccharolyticus DSM 20463</name>
    <dbReference type="NCBI Taxonomy" id="573058"/>
    <lineage>
        <taxon>Bacteria</taxon>
        <taxon>Bacillati</taxon>
        <taxon>Bacillota</taxon>
        <taxon>Tissierellia</taxon>
        <taxon>Tissierellales</taxon>
        <taxon>Peptoniphilaceae</taxon>
        <taxon>Peptoniphilus</taxon>
    </lineage>
</organism>
<protein>
    <recommendedName>
        <fullName evidence="2">CAAX prenyl protease 2/Lysostaphin resistance protein A-like domain-containing protein</fullName>
    </recommendedName>
</protein>
<feature type="transmembrane region" description="Helical" evidence="1">
    <location>
        <begin position="167"/>
        <end position="184"/>
    </location>
</feature>
<reference evidence="4" key="1">
    <citation type="submission" date="2017-04" db="EMBL/GenBank/DDBJ databases">
        <authorList>
            <person name="Varghese N."/>
            <person name="Submissions S."/>
        </authorList>
    </citation>
    <scope>NUCLEOTIDE SEQUENCE [LARGE SCALE GENOMIC DNA]</scope>
    <source>
        <strain evidence="4">DSM 20463</strain>
    </source>
</reference>
<evidence type="ECO:0000256" key="1">
    <source>
        <dbReference type="SAM" id="Phobius"/>
    </source>
</evidence>
<dbReference type="AlphaFoldDB" id="A0A1W1VBC5"/>
<evidence type="ECO:0000313" key="3">
    <source>
        <dbReference type="EMBL" id="SMB90658.1"/>
    </source>
</evidence>
<dbReference type="EMBL" id="FWWR01000011">
    <property type="protein sequence ID" value="SMB90658.1"/>
    <property type="molecule type" value="Genomic_DNA"/>
</dbReference>
<dbReference type="InterPro" id="IPR003675">
    <property type="entry name" value="Rce1/LyrA-like_dom"/>
</dbReference>
<accession>A0A1W1VBC5</accession>
<dbReference type="RefSeq" id="WP_084231212.1">
    <property type="nucleotide sequence ID" value="NZ_FWWR01000011.1"/>
</dbReference>
<gene>
    <name evidence="3" type="ORF">SAMN00017477_1655</name>
</gene>
<dbReference type="GO" id="GO:0004175">
    <property type="term" value="F:endopeptidase activity"/>
    <property type="evidence" value="ECO:0007669"/>
    <property type="project" value="UniProtKB-ARBA"/>
</dbReference>
<dbReference type="InterPro" id="IPR052710">
    <property type="entry name" value="CAAX_protease"/>
</dbReference>
<feature type="transmembrane region" description="Helical" evidence="1">
    <location>
        <begin position="190"/>
        <end position="206"/>
    </location>
</feature>
<feature type="transmembrane region" description="Helical" evidence="1">
    <location>
        <begin position="50"/>
        <end position="72"/>
    </location>
</feature>
<feature type="domain" description="CAAX prenyl protease 2/Lysostaphin resistance protein A-like" evidence="2">
    <location>
        <begin position="137"/>
        <end position="223"/>
    </location>
</feature>
<feature type="transmembrane region" description="Helical" evidence="1">
    <location>
        <begin position="93"/>
        <end position="117"/>
    </location>
</feature>
<dbReference type="PANTHER" id="PTHR36435:SF1">
    <property type="entry name" value="CAAX AMINO TERMINAL PROTEASE FAMILY PROTEIN"/>
    <property type="match status" value="1"/>
</dbReference>
<dbReference type="Proteomes" id="UP000192368">
    <property type="component" value="Unassembled WGS sequence"/>
</dbReference>
<feature type="transmembrane region" description="Helical" evidence="1">
    <location>
        <begin position="211"/>
        <end position="227"/>
    </location>
</feature>
<feature type="transmembrane region" description="Helical" evidence="1">
    <location>
        <begin position="137"/>
        <end position="155"/>
    </location>
</feature>
<dbReference type="GO" id="GO:0080120">
    <property type="term" value="P:CAAX-box protein maturation"/>
    <property type="evidence" value="ECO:0007669"/>
    <property type="project" value="UniProtKB-ARBA"/>
</dbReference>
<keyword evidence="4" id="KW-1185">Reference proteome</keyword>